<organism evidence="1">
    <name type="scientific">Marseillevirus sp</name>
    <dbReference type="NCBI Taxonomy" id="2809551"/>
    <lineage>
        <taxon>Viruses</taxon>
        <taxon>Varidnaviria</taxon>
        <taxon>Bamfordvirae</taxon>
        <taxon>Nucleocytoviricota</taxon>
        <taxon>Megaviricetes</taxon>
        <taxon>Pimascovirales</taxon>
        <taxon>Pimascovirales incertae sedis</taxon>
        <taxon>Marseilleviridae</taxon>
        <taxon>Marseillevirus</taxon>
    </lineage>
</organism>
<reference evidence="1" key="1">
    <citation type="submission" date="2023-07" db="EMBL/GenBank/DDBJ databases">
        <authorList>
            <person name="Xia Y."/>
        </authorList>
    </citation>
    <scope>NUCLEOTIDE SEQUENCE</scope>
    <source>
        <strain evidence="1">F</strain>
    </source>
</reference>
<sequence length="137" mass="15903">MACVVNPLSLARLSAFAVVEQGIEWEGKVDELSIESIEKAKKEIPIHGVNYRRGKIGPFLSRFMEVINILHRTYFLPHCRERLNEDFNENLLLSFPTPDTVQRMSQKTKDQLFEILLFWEFSTPELISEQFVSALCE</sequence>
<dbReference type="EMBL" id="OR343188">
    <property type="protein sequence ID" value="WNL49706.1"/>
    <property type="molecule type" value="Genomic_DNA"/>
</dbReference>
<proteinExistence type="predicted"/>
<dbReference type="Pfam" id="PF19262">
    <property type="entry name" value="DUF5905"/>
    <property type="match status" value="1"/>
</dbReference>
<accession>A0AA96EP75</accession>
<protein>
    <submittedName>
        <fullName evidence="1">Uncharacterized protein</fullName>
    </submittedName>
</protein>
<name>A0AA96EP75_9VIRU</name>
<evidence type="ECO:0000313" key="1">
    <source>
        <dbReference type="EMBL" id="WNL49706.1"/>
    </source>
</evidence>
<gene>
    <name evidence="1" type="ORF">MarFTMF_190</name>
</gene>
<dbReference type="InterPro" id="IPR045366">
    <property type="entry name" value="DUF5905"/>
</dbReference>